<comment type="caution">
    <text evidence="1">The sequence shown here is derived from an EMBL/GenBank/DDBJ whole genome shotgun (WGS) entry which is preliminary data.</text>
</comment>
<organism evidence="1 2">
    <name type="scientific">Arachis hypogaea</name>
    <name type="common">Peanut</name>
    <dbReference type="NCBI Taxonomy" id="3818"/>
    <lineage>
        <taxon>Eukaryota</taxon>
        <taxon>Viridiplantae</taxon>
        <taxon>Streptophyta</taxon>
        <taxon>Embryophyta</taxon>
        <taxon>Tracheophyta</taxon>
        <taxon>Spermatophyta</taxon>
        <taxon>Magnoliopsida</taxon>
        <taxon>eudicotyledons</taxon>
        <taxon>Gunneridae</taxon>
        <taxon>Pentapetalae</taxon>
        <taxon>rosids</taxon>
        <taxon>fabids</taxon>
        <taxon>Fabales</taxon>
        <taxon>Fabaceae</taxon>
        <taxon>Papilionoideae</taxon>
        <taxon>50 kb inversion clade</taxon>
        <taxon>dalbergioids sensu lato</taxon>
        <taxon>Dalbergieae</taxon>
        <taxon>Pterocarpus clade</taxon>
        <taxon>Arachis</taxon>
    </lineage>
</organism>
<evidence type="ECO:0000313" key="2">
    <source>
        <dbReference type="Proteomes" id="UP000289738"/>
    </source>
</evidence>
<reference evidence="1 2" key="1">
    <citation type="submission" date="2019-01" db="EMBL/GenBank/DDBJ databases">
        <title>Sequencing of cultivated peanut Arachis hypogaea provides insights into genome evolution and oil improvement.</title>
        <authorList>
            <person name="Chen X."/>
        </authorList>
    </citation>
    <scope>NUCLEOTIDE SEQUENCE [LARGE SCALE GENOMIC DNA]</scope>
    <source>
        <strain evidence="2">cv. Fuhuasheng</strain>
        <tissue evidence="1">Leaves</tissue>
    </source>
</reference>
<evidence type="ECO:0000313" key="1">
    <source>
        <dbReference type="EMBL" id="RYQ99092.1"/>
    </source>
</evidence>
<dbReference type="AlphaFoldDB" id="A0A444YAW9"/>
<accession>A0A444YAW9</accession>
<protein>
    <submittedName>
        <fullName evidence="1">Uncharacterized protein</fullName>
    </submittedName>
</protein>
<keyword evidence="2" id="KW-1185">Reference proteome</keyword>
<proteinExistence type="predicted"/>
<sequence length="95" mass="10732">MDGVCDLLKVLVHQINPRMSDEEVAALVQAAQNSPLDASSSRLRNTLYSSKSTHIPSKDDVNTNKKKKEKWSLPCCYCNWLNMLVLVVEFSAYIM</sequence>
<name>A0A444YAW9_ARAHY</name>
<dbReference type="Proteomes" id="UP000289738">
    <property type="component" value="Chromosome B07"/>
</dbReference>
<gene>
    <name evidence="1" type="ORF">Ahy_B07g086954</name>
</gene>
<dbReference type="EMBL" id="SDMP01000017">
    <property type="protein sequence ID" value="RYQ99092.1"/>
    <property type="molecule type" value="Genomic_DNA"/>
</dbReference>